<gene>
    <name evidence="2" type="ORF">CA834_12205</name>
</gene>
<reference evidence="2 3" key="1">
    <citation type="submission" date="2017-05" db="EMBL/GenBank/DDBJ databases">
        <title>The draft genome sequence of Idiomarina salinarum WNB302.</title>
        <authorList>
            <person name="Sun Y."/>
            <person name="Chen B."/>
            <person name="Du Z."/>
        </authorList>
    </citation>
    <scope>NUCLEOTIDE SEQUENCE [LARGE SCALE GENOMIC DNA]</scope>
    <source>
        <strain evidence="2 3">WNB302</strain>
    </source>
</reference>
<dbReference type="InterPro" id="IPR036249">
    <property type="entry name" value="Thioredoxin-like_sf"/>
</dbReference>
<dbReference type="SUPFAM" id="SSF52833">
    <property type="entry name" value="Thioredoxin-like"/>
    <property type="match status" value="1"/>
</dbReference>
<protein>
    <submittedName>
        <fullName evidence="2">Thiol-disulfide oxidoreductase</fullName>
    </submittedName>
</protein>
<keyword evidence="3" id="KW-1185">Reference proteome</keyword>
<dbReference type="InterPro" id="IPR013766">
    <property type="entry name" value="Thioredoxin_domain"/>
</dbReference>
<dbReference type="EMBL" id="NGJN01000006">
    <property type="protein sequence ID" value="OZV67699.1"/>
    <property type="molecule type" value="Genomic_DNA"/>
</dbReference>
<accession>A0A265UQX3</accession>
<sequence>MKSSLLKKSNIVLLLVLALLIIPQSRQVLQIWLFKGWSFINKSNVIEEKDRVSISDYNWDLVSEDGKNFNFKETQGEVVFINFWATWCPPCIAEMPSLQKLYTSYGNRVVFLFITNDDFKVVRRFKDKNNYNFKVYQPMGAIPDELMGRTIPRTFIINKMGEIIVDERGVINWNSEAIRKQLNKLLSVKPI</sequence>
<dbReference type="OrthoDB" id="9815205at2"/>
<evidence type="ECO:0000313" key="2">
    <source>
        <dbReference type="EMBL" id="OZV67699.1"/>
    </source>
</evidence>
<dbReference type="PROSITE" id="PS51352">
    <property type="entry name" value="THIOREDOXIN_2"/>
    <property type="match status" value="1"/>
</dbReference>
<proteinExistence type="predicted"/>
<dbReference type="GO" id="GO:0016491">
    <property type="term" value="F:oxidoreductase activity"/>
    <property type="evidence" value="ECO:0007669"/>
    <property type="project" value="InterPro"/>
</dbReference>
<comment type="caution">
    <text evidence="2">The sequence shown here is derived from an EMBL/GenBank/DDBJ whole genome shotgun (WGS) entry which is preliminary data.</text>
</comment>
<dbReference type="Proteomes" id="UP000216840">
    <property type="component" value="Unassembled WGS sequence"/>
</dbReference>
<dbReference type="PANTHER" id="PTHR42852">
    <property type="entry name" value="THIOL:DISULFIDE INTERCHANGE PROTEIN DSBE"/>
    <property type="match status" value="1"/>
</dbReference>
<feature type="domain" description="Thioredoxin" evidence="1">
    <location>
        <begin position="50"/>
        <end position="187"/>
    </location>
</feature>
<dbReference type="AlphaFoldDB" id="A0A265UQX3"/>
<dbReference type="InterPro" id="IPR013740">
    <property type="entry name" value="Redoxin"/>
</dbReference>
<dbReference type="InterPro" id="IPR050553">
    <property type="entry name" value="Thioredoxin_ResA/DsbE_sf"/>
</dbReference>
<name>A0A265UQX3_9FLAO</name>
<dbReference type="PANTHER" id="PTHR42852:SF17">
    <property type="entry name" value="THIOREDOXIN-LIKE PROTEIN HI_1115"/>
    <property type="match status" value="1"/>
</dbReference>
<dbReference type="Gene3D" id="3.40.30.10">
    <property type="entry name" value="Glutaredoxin"/>
    <property type="match status" value="1"/>
</dbReference>
<dbReference type="Pfam" id="PF08534">
    <property type="entry name" value="Redoxin"/>
    <property type="match status" value="1"/>
</dbReference>
<evidence type="ECO:0000259" key="1">
    <source>
        <dbReference type="PROSITE" id="PS51352"/>
    </source>
</evidence>
<evidence type="ECO:0000313" key="3">
    <source>
        <dbReference type="Proteomes" id="UP000216840"/>
    </source>
</evidence>
<organism evidence="2 3">
    <name type="scientific">Winogradskyella aurantia</name>
    <dbReference type="NCBI Taxonomy" id="1915063"/>
    <lineage>
        <taxon>Bacteria</taxon>
        <taxon>Pseudomonadati</taxon>
        <taxon>Bacteroidota</taxon>
        <taxon>Flavobacteriia</taxon>
        <taxon>Flavobacteriales</taxon>
        <taxon>Flavobacteriaceae</taxon>
        <taxon>Winogradskyella</taxon>
    </lineage>
</organism>
<dbReference type="RefSeq" id="WP_094968992.1">
    <property type="nucleotide sequence ID" value="NZ_NGJN01000006.1"/>
</dbReference>
<dbReference type="CDD" id="cd02966">
    <property type="entry name" value="TlpA_like_family"/>
    <property type="match status" value="1"/>
</dbReference>